<evidence type="ECO:0000313" key="3">
    <source>
        <dbReference type="EMBL" id="MEL0658679.1"/>
    </source>
</evidence>
<protein>
    <submittedName>
        <fullName evidence="3">PEP-CTERM sorting domain-containing protein</fullName>
    </submittedName>
</protein>
<name>A0ABU9H9W1_9GAMM</name>
<sequence>MKIQNLSAVLGATLLLTHNVSNASLIEFTWTDTLSGANSVVGATVGEVVTTTISVDNGNSGTESQVWNFDDFVSYKLVGESGWWLESTGAVGYGGGLGGNTYWATDIAGDVISAANWSSVSADMTSSWGTSTSDTWWNNGWNYVESFGGVYLDNVSENVEASSWVITNQVDVPEPTSIALLGLGLALLGFSRKKKTV</sequence>
<keyword evidence="1" id="KW-0732">Signal</keyword>
<feature type="signal peptide" evidence="1">
    <location>
        <begin position="1"/>
        <end position="23"/>
    </location>
</feature>
<dbReference type="InterPro" id="IPR013424">
    <property type="entry name" value="Ice-binding_C"/>
</dbReference>
<proteinExistence type="predicted"/>
<reference evidence="3 4" key="1">
    <citation type="submission" date="2024-02" db="EMBL/GenBank/DDBJ databases">
        <title>Bacteria isolated from the canopy kelp, Nereocystis luetkeana.</title>
        <authorList>
            <person name="Pfister C.A."/>
            <person name="Younker I.T."/>
            <person name="Light S.H."/>
        </authorList>
    </citation>
    <scope>NUCLEOTIDE SEQUENCE [LARGE SCALE GENOMIC DNA]</scope>
    <source>
        <strain evidence="3 4">TI.2.07</strain>
    </source>
</reference>
<keyword evidence="4" id="KW-1185">Reference proteome</keyword>
<dbReference type="RefSeq" id="WP_341627321.1">
    <property type="nucleotide sequence ID" value="NZ_JBAKBA010000010.1"/>
</dbReference>
<dbReference type="Pfam" id="PF07589">
    <property type="entry name" value="PEP-CTERM"/>
    <property type="match status" value="1"/>
</dbReference>
<feature type="chain" id="PRO_5045649135" evidence="1">
    <location>
        <begin position="24"/>
        <end position="197"/>
    </location>
</feature>
<dbReference type="NCBIfam" id="TIGR02595">
    <property type="entry name" value="PEP_CTERM"/>
    <property type="match status" value="1"/>
</dbReference>
<feature type="domain" description="Ice-binding protein C-terminal" evidence="2">
    <location>
        <begin position="171"/>
        <end position="193"/>
    </location>
</feature>
<dbReference type="EMBL" id="JBAKBA010000010">
    <property type="protein sequence ID" value="MEL0658679.1"/>
    <property type="molecule type" value="Genomic_DNA"/>
</dbReference>
<dbReference type="Proteomes" id="UP001366060">
    <property type="component" value="Unassembled WGS sequence"/>
</dbReference>
<comment type="caution">
    <text evidence="3">The sequence shown here is derived from an EMBL/GenBank/DDBJ whole genome shotgun (WGS) entry which is preliminary data.</text>
</comment>
<evidence type="ECO:0000256" key="1">
    <source>
        <dbReference type="SAM" id="SignalP"/>
    </source>
</evidence>
<organism evidence="3 4">
    <name type="scientific">Psychromonas arctica</name>
    <dbReference type="NCBI Taxonomy" id="168275"/>
    <lineage>
        <taxon>Bacteria</taxon>
        <taxon>Pseudomonadati</taxon>
        <taxon>Pseudomonadota</taxon>
        <taxon>Gammaproteobacteria</taxon>
        <taxon>Alteromonadales</taxon>
        <taxon>Psychromonadaceae</taxon>
        <taxon>Psychromonas</taxon>
    </lineage>
</organism>
<evidence type="ECO:0000259" key="2">
    <source>
        <dbReference type="Pfam" id="PF07589"/>
    </source>
</evidence>
<accession>A0ABU9H9W1</accession>
<evidence type="ECO:0000313" key="4">
    <source>
        <dbReference type="Proteomes" id="UP001366060"/>
    </source>
</evidence>
<gene>
    <name evidence="3" type="ORF">V6255_05940</name>
</gene>